<feature type="region of interest" description="Disordered" evidence="1">
    <location>
        <begin position="1"/>
        <end position="88"/>
    </location>
</feature>
<feature type="non-terminal residue" evidence="2">
    <location>
        <position position="275"/>
    </location>
</feature>
<feature type="compositionally biased region" description="Low complexity" evidence="1">
    <location>
        <begin position="1"/>
        <end position="19"/>
    </location>
</feature>
<dbReference type="EMBL" id="JQ409447">
    <property type="protein sequence ID" value="AFW04383.1"/>
    <property type="molecule type" value="Genomic_DNA"/>
</dbReference>
<feature type="region of interest" description="Disordered" evidence="1">
    <location>
        <begin position="132"/>
        <end position="168"/>
    </location>
</feature>
<proteinExistence type="predicted"/>
<feature type="region of interest" description="Disordered" evidence="1">
    <location>
        <begin position="256"/>
        <end position="275"/>
    </location>
</feature>
<sequence length="275" mass="30816">FNNSNASSGASSVTSTTSSFEKLEEDSRSNESGALTSPGLKRHQEVVVKTESGSGVSVCASPPVKSSSAYRPNPPSKPEPVESPLEQATAVATATVTAVLPNPSLVVRCNSLSQGAGYRPGYRQQAAYYPPAAQTQHRTYTEAYRQQPPRPNGVHPSPRPPRPQYPSQYQQYCQPGYNGYSNQEYNYQRNYQFPEQEYTGNNYYQGYEQGANQQEYYQEQYEQYGGSKQAYYEGSHYSQDGLPRTGEQEQFNCFQQYYQEQPHHTSENSNSSSDF</sequence>
<dbReference type="AlphaFoldDB" id="K7SLP3"/>
<accession>K7SLP3</accession>
<reference evidence="2" key="1">
    <citation type="submission" date="2012-01" db="EMBL/GenBank/DDBJ databases">
        <title>Phylogeny of Nepomorpha.</title>
        <authorList>
            <person name="Li M."/>
            <person name="Wang J."/>
            <person name="Liu H."/>
            <person name="Bu W."/>
        </authorList>
    </citation>
    <scope>NUCLEOTIDE SEQUENCE</scope>
</reference>
<evidence type="ECO:0000313" key="2">
    <source>
        <dbReference type="EMBL" id="AFW04383.1"/>
    </source>
</evidence>
<organism evidence="2">
    <name type="scientific">Ochterus marginatus</name>
    <dbReference type="NCBI Taxonomy" id="280162"/>
    <lineage>
        <taxon>Eukaryota</taxon>
        <taxon>Metazoa</taxon>
        <taxon>Ecdysozoa</taxon>
        <taxon>Arthropoda</taxon>
        <taxon>Hexapoda</taxon>
        <taxon>Insecta</taxon>
        <taxon>Pterygota</taxon>
        <taxon>Neoptera</taxon>
        <taxon>Paraneoptera</taxon>
        <taxon>Hemiptera</taxon>
        <taxon>Heteroptera</taxon>
        <taxon>Panheteroptera</taxon>
        <taxon>Nepomorpha</taxon>
        <taxon>Ochteridae</taxon>
        <taxon>Ochterus</taxon>
    </lineage>
</organism>
<evidence type="ECO:0000256" key="1">
    <source>
        <dbReference type="SAM" id="MobiDB-lite"/>
    </source>
</evidence>
<protein>
    <submittedName>
        <fullName evidence="2">Proboscipedia</fullName>
    </submittedName>
</protein>
<feature type="non-terminal residue" evidence="2">
    <location>
        <position position="1"/>
    </location>
</feature>
<name>K7SLP3_9HEMI</name>
<gene>
    <name evidence="2" type="primary">pb</name>
</gene>